<sequence>MNIIKYDEQMIPHSDVRLSLIIHSILVKAEKEFKKMLAAPKYHQKRQFSTTIMLTKVLLARFLILYRWVKLNPITSPKKRNLHEFDFSKIISEVMPQNRLSLYSKSIRIQPISLPKSQKVFNAYYYFHKLCPHQKIGHITKTILSRNSIIIISLPYYILILKVRKRLLKISKLRFVWDRKTPSPLNEITYAIKLIEPIIADRPNELERIDTILSSFYLTYFFTHIYKEISKVINTFKCQISVEPNHSFLIRFPNTYYPFNEFVMEIHHNRIEVHSKTPLYICPGDTSEVYERLKKLESQKFVMAQIYNNFIDPKEKFNASALLSELRDMVFYTSVRKFWEFLRGTLRSIIFSNNQLVLKCETKSILGVKVYFYNAELLLLTIQFDKSTGLPIFIPISDYYHLASKRSYPDIRLIMVSIFQHYFEYIEMTTLFKNHFMTLNRPFSLREMNCIRFNFSFSDSYHLDKTCSINYPSFSLVSKDDPVNLNPRTMILKLMCNKKAETLDDTVNYITQTSKVYVILAELEFKLKEEGIYSYRDVNVLWMPSMNCKFKITYFEFWSLTIEKIYYPFNSKGRIIILGNKISLRFADSIIRLIKNIYTVESLMFQSKKITIYSHDFENYIKPYKYHYFMSLRPFSEDYEINERHYYKPCFFKLPDVESRLMKFYPISNYAMKAGVYDEFAGYVKCSLIFHIKVCEIFHPPKWKVVPIHSKSAFTVLFENYLTMTFTKLLDDAHFIISVSSFGNSCLLLAPLSRIFQLPTTKRALISIKASINEIDSIQNEIETYAELFHHYQTMKIEHLHYHEGKVFGKGTRFYLVHTALDDQGIVVSSASFPSLVKMTTTIRNLNIPFRSKVKIYSYICSLMLADETTIIKLLNHVKSLTAQNRAEKLDWEEMAKDMYNDMQNHKLQFSVVENGVKCWIRFQDPVNHTILVELNDKKKSLPAKDFDDILIHANPDKPLYEQLFE</sequence>
<comment type="caution">
    <text evidence="1">The sequence shown here is derived from an EMBL/GenBank/DDBJ whole genome shotgun (WGS) entry which is preliminary data.</text>
</comment>
<dbReference type="GeneID" id="94833948"/>
<accession>A0A1J4KQC5</accession>
<dbReference type="RefSeq" id="XP_068366248.1">
    <property type="nucleotide sequence ID" value="XM_068499244.1"/>
</dbReference>
<proteinExistence type="predicted"/>
<reference evidence="1" key="1">
    <citation type="submission" date="2016-10" db="EMBL/GenBank/DDBJ databases">
        <authorList>
            <person name="Benchimol M."/>
            <person name="Almeida L.G."/>
            <person name="Vasconcelos A.T."/>
            <person name="Perreira-Neves A."/>
            <person name="Rosa I.A."/>
            <person name="Tasca T."/>
            <person name="Bogo M.R."/>
            <person name="de Souza W."/>
        </authorList>
    </citation>
    <scope>NUCLEOTIDE SEQUENCE [LARGE SCALE GENOMIC DNA]</scope>
    <source>
        <strain evidence="1">K</strain>
    </source>
</reference>
<dbReference type="VEuPathDB" id="TrichDB:TRFO_16866"/>
<evidence type="ECO:0000313" key="2">
    <source>
        <dbReference type="Proteomes" id="UP000179807"/>
    </source>
</evidence>
<keyword evidence="2" id="KW-1185">Reference proteome</keyword>
<protein>
    <submittedName>
        <fullName evidence="1">Uncharacterized protein</fullName>
    </submittedName>
</protein>
<name>A0A1J4KQC5_9EUKA</name>
<evidence type="ECO:0000313" key="1">
    <source>
        <dbReference type="EMBL" id="OHT13112.1"/>
    </source>
</evidence>
<organism evidence="1 2">
    <name type="scientific">Tritrichomonas foetus</name>
    <dbReference type="NCBI Taxonomy" id="1144522"/>
    <lineage>
        <taxon>Eukaryota</taxon>
        <taxon>Metamonada</taxon>
        <taxon>Parabasalia</taxon>
        <taxon>Tritrichomonadida</taxon>
        <taxon>Tritrichomonadidae</taxon>
        <taxon>Tritrichomonas</taxon>
    </lineage>
</organism>
<dbReference type="Proteomes" id="UP000179807">
    <property type="component" value="Unassembled WGS sequence"/>
</dbReference>
<dbReference type="AlphaFoldDB" id="A0A1J4KQC5"/>
<dbReference type="EMBL" id="MLAK01000548">
    <property type="protein sequence ID" value="OHT13112.1"/>
    <property type="molecule type" value="Genomic_DNA"/>
</dbReference>
<gene>
    <name evidence="1" type="ORF">TRFO_16866</name>
</gene>